<dbReference type="GO" id="GO:0046983">
    <property type="term" value="F:protein dimerization activity"/>
    <property type="evidence" value="ECO:0007669"/>
    <property type="project" value="InterPro"/>
</dbReference>
<feature type="region of interest" description="Alpha N-terminal domain (alpha-NTD)" evidence="11">
    <location>
        <begin position="1"/>
        <end position="236"/>
    </location>
</feature>
<evidence type="ECO:0000256" key="5">
    <source>
        <dbReference type="ARBA" id="ARBA00022679"/>
    </source>
</evidence>
<dbReference type="Gene3D" id="2.170.120.12">
    <property type="entry name" value="DNA-directed RNA polymerase, insert domain"/>
    <property type="match status" value="1"/>
</dbReference>
<dbReference type="InterPro" id="IPR011773">
    <property type="entry name" value="DNA-dir_RpoA"/>
</dbReference>
<dbReference type="Pfam" id="PF03118">
    <property type="entry name" value="RNA_pol_A_CTD"/>
    <property type="match status" value="1"/>
</dbReference>
<gene>
    <name evidence="11" type="primary">rpoA</name>
    <name evidence="13" type="ORF">IAC78_02405</name>
</gene>
<dbReference type="Pfam" id="PF01193">
    <property type="entry name" value="RNA_pol_L"/>
    <property type="match status" value="1"/>
</dbReference>
<keyword evidence="7 11" id="KW-0804">Transcription</keyword>
<evidence type="ECO:0000313" key="13">
    <source>
        <dbReference type="EMBL" id="MBO8414313.1"/>
    </source>
</evidence>
<dbReference type="GO" id="GO:0005737">
    <property type="term" value="C:cytoplasm"/>
    <property type="evidence" value="ECO:0007669"/>
    <property type="project" value="UniProtKB-ARBA"/>
</dbReference>
<keyword evidence="4 11" id="KW-0240">DNA-directed RNA polymerase</keyword>
<dbReference type="SUPFAM" id="SSF56553">
    <property type="entry name" value="Insert subdomain of RNA polymerase alpha subunit"/>
    <property type="match status" value="1"/>
</dbReference>
<evidence type="ECO:0000256" key="6">
    <source>
        <dbReference type="ARBA" id="ARBA00022695"/>
    </source>
</evidence>
<name>A0A9D9D848_9BACL</name>
<comment type="caution">
    <text evidence="13">The sequence shown here is derived from an EMBL/GenBank/DDBJ whole genome shotgun (WGS) entry which is preliminary data.</text>
</comment>
<dbReference type="InterPro" id="IPR011263">
    <property type="entry name" value="DNA-dir_RNA_pol_RpoA/D/Rpb3"/>
</dbReference>
<feature type="domain" description="DNA-directed RNA polymerase RpoA/D/Rpb3-type" evidence="12">
    <location>
        <begin position="20"/>
        <end position="235"/>
    </location>
</feature>
<keyword evidence="6 11" id="KW-0548">Nucleotidyltransferase</keyword>
<evidence type="ECO:0000313" key="14">
    <source>
        <dbReference type="Proteomes" id="UP000823629"/>
    </source>
</evidence>
<dbReference type="GO" id="GO:0003677">
    <property type="term" value="F:DNA binding"/>
    <property type="evidence" value="ECO:0007669"/>
    <property type="project" value="UniProtKB-UniRule"/>
</dbReference>
<proteinExistence type="inferred from homology"/>
<dbReference type="SMART" id="SM00662">
    <property type="entry name" value="RPOLD"/>
    <property type="match status" value="1"/>
</dbReference>
<comment type="catalytic activity">
    <reaction evidence="10 11">
        <text>RNA(n) + a ribonucleoside 5'-triphosphate = RNA(n+1) + diphosphate</text>
        <dbReference type="Rhea" id="RHEA:21248"/>
        <dbReference type="Rhea" id="RHEA-COMP:14527"/>
        <dbReference type="Rhea" id="RHEA-COMP:17342"/>
        <dbReference type="ChEBI" id="CHEBI:33019"/>
        <dbReference type="ChEBI" id="CHEBI:61557"/>
        <dbReference type="ChEBI" id="CHEBI:140395"/>
        <dbReference type="EC" id="2.7.7.6"/>
    </reaction>
</comment>
<dbReference type="Gene3D" id="1.10.150.20">
    <property type="entry name" value="5' to 3' exonuclease, C-terminal subdomain"/>
    <property type="match status" value="1"/>
</dbReference>
<dbReference type="GO" id="GO:0003899">
    <property type="term" value="F:DNA-directed RNA polymerase activity"/>
    <property type="evidence" value="ECO:0007669"/>
    <property type="project" value="UniProtKB-UniRule"/>
</dbReference>
<feature type="region of interest" description="Alpha C-terminal domain (alpha-CTD)" evidence="11">
    <location>
        <begin position="253"/>
        <end position="322"/>
    </location>
</feature>
<dbReference type="InterPro" id="IPR011262">
    <property type="entry name" value="DNA-dir_RNA_pol_insert"/>
</dbReference>
<dbReference type="InterPro" id="IPR036643">
    <property type="entry name" value="RNApol_insert_sf"/>
</dbReference>
<comment type="domain">
    <text evidence="11">The N-terminal domain is essential for RNAP assembly and basal transcription, whereas the C-terminal domain is involved in interaction with transcriptional regulators and with upstream promoter elements.</text>
</comment>
<dbReference type="NCBIfam" id="NF003519">
    <property type="entry name" value="PRK05182.2-5"/>
    <property type="match status" value="1"/>
</dbReference>
<sequence length="322" mass="35555">MKTFTQLKFQKTADRENPNVGHFVLEPLEGGFGITLGNALRRVLLSSIPGASIYAVTIEGARHEFTALEGVIEDVPAIILNFKDLVLTIDGDDEDETPHVLTLDVSAEGEATTVKASDIYCPAGVHIINPDLEICHLAEGGHISMEISANRGRGYLTNEQNKKLYTIPTGTIATDSIYSPIVKVNYHANPTRVEHDTNYDSLELDVETNGAITPEDAVSLAAKILIEHLKYFEDLNPEVESTAVFNSGHEISRDKAADTPIEELELSVRSYNCLKRASISTINELCNRTEEELVKVRNLGKKSLKEVKEKLEAHGYHFRDAK</sequence>
<reference evidence="13" key="1">
    <citation type="submission" date="2020-10" db="EMBL/GenBank/DDBJ databases">
        <authorList>
            <person name="Gilroy R."/>
        </authorList>
    </citation>
    <scope>NUCLEOTIDE SEQUENCE</scope>
    <source>
        <strain evidence="13">1748</strain>
    </source>
</reference>
<dbReference type="Proteomes" id="UP000823629">
    <property type="component" value="Unassembled WGS sequence"/>
</dbReference>
<evidence type="ECO:0000256" key="2">
    <source>
        <dbReference type="ARBA" id="ARBA00012418"/>
    </source>
</evidence>
<organism evidence="13 14">
    <name type="scientific">Candidatus Scatoplasma merdavium</name>
    <dbReference type="NCBI Taxonomy" id="2840932"/>
    <lineage>
        <taxon>Bacteria</taxon>
        <taxon>Bacillati</taxon>
        <taxon>Bacillota</taxon>
        <taxon>Bacilli</taxon>
        <taxon>Bacillales</taxon>
        <taxon>Candidatus Scatoplasma</taxon>
    </lineage>
</organism>
<dbReference type="Pfam" id="PF01000">
    <property type="entry name" value="RNA_pol_A_bac"/>
    <property type="match status" value="1"/>
</dbReference>
<dbReference type="InterPro" id="IPR036603">
    <property type="entry name" value="RBP11-like"/>
</dbReference>
<keyword evidence="5 11" id="KW-0808">Transferase</keyword>
<comment type="function">
    <text evidence="11">DNA-dependent RNA polymerase catalyzes the transcription of DNA into RNA using the four ribonucleoside triphosphates as substrates.</text>
</comment>
<protein>
    <recommendedName>
        <fullName evidence="3 11">DNA-directed RNA polymerase subunit alpha</fullName>
        <shortName evidence="11">RNAP subunit alpha</shortName>
        <ecNumber evidence="2 11">2.7.7.6</ecNumber>
    </recommendedName>
    <alternativeName>
        <fullName evidence="9 11">RNA polymerase subunit alpha</fullName>
    </alternativeName>
    <alternativeName>
        <fullName evidence="8 11">Transcriptase subunit alpha</fullName>
    </alternativeName>
</protein>
<evidence type="ECO:0000256" key="7">
    <source>
        <dbReference type="ARBA" id="ARBA00023163"/>
    </source>
</evidence>
<dbReference type="AlphaFoldDB" id="A0A9D9D848"/>
<dbReference type="CDD" id="cd06928">
    <property type="entry name" value="RNAP_alpha_NTD"/>
    <property type="match status" value="1"/>
</dbReference>
<reference evidence="13" key="2">
    <citation type="journal article" date="2021" name="PeerJ">
        <title>Extensive microbial diversity within the chicken gut microbiome revealed by metagenomics and culture.</title>
        <authorList>
            <person name="Gilroy R."/>
            <person name="Ravi A."/>
            <person name="Getino M."/>
            <person name="Pursley I."/>
            <person name="Horton D.L."/>
            <person name="Alikhan N.F."/>
            <person name="Baker D."/>
            <person name="Gharbi K."/>
            <person name="Hall N."/>
            <person name="Watson M."/>
            <person name="Adriaenssens E.M."/>
            <person name="Foster-Nyarko E."/>
            <person name="Jarju S."/>
            <person name="Secka A."/>
            <person name="Antonio M."/>
            <person name="Oren A."/>
            <person name="Chaudhuri R.R."/>
            <person name="La Ragione R."/>
            <person name="Hildebrand F."/>
            <person name="Pallen M.J."/>
        </authorList>
    </citation>
    <scope>NUCLEOTIDE SEQUENCE</scope>
    <source>
        <strain evidence="13">1748</strain>
    </source>
</reference>
<dbReference type="SUPFAM" id="SSF47789">
    <property type="entry name" value="C-terminal domain of RNA polymerase alpha subunit"/>
    <property type="match status" value="1"/>
</dbReference>
<comment type="subunit">
    <text evidence="11">Homodimer. The RNAP catalytic core consists of 2 alpha, 1 beta, 1 beta' and 1 omega subunit. When a sigma factor is associated with the core the holoenzyme is formed, which can initiate transcription.</text>
</comment>
<dbReference type="NCBIfam" id="NF003513">
    <property type="entry name" value="PRK05182.1-2"/>
    <property type="match status" value="1"/>
</dbReference>
<dbReference type="NCBIfam" id="TIGR02027">
    <property type="entry name" value="rpoA"/>
    <property type="match status" value="1"/>
</dbReference>
<evidence type="ECO:0000259" key="12">
    <source>
        <dbReference type="SMART" id="SM00662"/>
    </source>
</evidence>
<comment type="similarity">
    <text evidence="1 11">Belongs to the RNA polymerase alpha chain family.</text>
</comment>
<dbReference type="GO" id="GO:0000428">
    <property type="term" value="C:DNA-directed RNA polymerase complex"/>
    <property type="evidence" value="ECO:0007669"/>
    <property type="project" value="UniProtKB-KW"/>
</dbReference>
<dbReference type="FunFam" id="2.170.120.12:FF:000001">
    <property type="entry name" value="DNA-directed RNA polymerase subunit alpha"/>
    <property type="match status" value="1"/>
</dbReference>
<dbReference type="SUPFAM" id="SSF55257">
    <property type="entry name" value="RBP11-like subunits of RNA polymerase"/>
    <property type="match status" value="1"/>
</dbReference>
<evidence type="ECO:0000256" key="11">
    <source>
        <dbReference type="HAMAP-Rule" id="MF_00059"/>
    </source>
</evidence>
<evidence type="ECO:0000256" key="4">
    <source>
        <dbReference type="ARBA" id="ARBA00022478"/>
    </source>
</evidence>
<evidence type="ECO:0000256" key="8">
    <source>
        <dbReference type="ARBA" id="ARBA00032524"/>
    </source>
</evidence>
<dbReference type="InterPro" id="IPR011260">
    <property type="entry name" value="RNAP_asu_C"/>
</dbReference>
<evidence type="ECO:0000256" key="10">
    <source>
        <dbReference type="ARBA" id="ARBA00048552"/>
    </source>
</evidence>
<dbReference type="Gene3D" id="3.30.1360.10">
    <property type="entry name" value="RNA polymerase, RBP11-like subunit"/>
    <property type="match status" value="1"/>
</dbReference>
<dbReference type="HAMAP" id="MF_00059">
    <property type="entry name" value="RNApol_bact_RpoA"/>
    <property type="match status" value="1"/>
</dbReference>
<dbReference type="GO" id="GO:0006351">
    <property type="term" value="P:DNA-templated transcription"/>
    <property type="evidence" value="ECO:0007669"/>
    <property type="project" value="UniProtKB-UniRule"/>
</dbReference>
<accession>A0A9D9D848</accession>
<evidence type="ECO:0000256" key="9">
    <source>
        <dbReference type="ARBA" id="ARBA00033070"/>
    </source>
</evidence>
<dbReference type="EC" id="2.7.7.6" evidence="2 11"/>
<dbReference type="EMBL" id="JADING010000068">
    <property type="protein sequence ID" value="MBO8414313.1"/>
    <property type="molecule type" value="Genomic_DNA"/>
</dbReference>
<evidence type="ECO:0000256" key="3">
    <source>
        <dbReference type="ARBA" id="ARBA00015972"/>
    </source>
</evidence>
<evidence type="ECO:0000256" key="1">
    <source>
        <dbReference type="ARBA" id="ARBA00007123"/>
    </source>
</evidence>